<feature type="region of interest" description="Disordered" evidence="1">
    <location>
        <begin position="63"/>
        <end position="132"/>
    </location>
</feature>
<proteinExistence type="predicted"/>
<feature type="compositionally biased region" description="Polar residues" evidence="1">
    <location>
        <begin position="188"/>
        <end position="200"/>
    </location>
</feature>
<comment type="caution">
    <text evidence="2">The sequence shown here is derived from an EMBL/GenBank/DDBJ whole genome shotgun (WGS) entry which is preliminary data.</text>
</comment>
<keyword evidence="3" id="KW-1185">Reference proteome</keyword>
<protein>
    <submittedName>
        <fullName evidence="2">Uncharacterized protein</fullName>
    </submittedName>
</protein>
<accession>A0AAN6YN62</accession>
<evidence type="ECO:0000313" key="2">
    <source>
        <dbReference type="EMBL" id="KAK4219767.1"/>
    </source>
</evidence>
<feature type="compositionally biased region" description="Polar residues" evidence="1">
    <location>
        <begin position="73"/>
        <end position="88"/>
    </location>
</feature>
<evidence type="ECO:0000256" key="1">
    <source>
        <dbReference type="SAM" id="MobiDB-lite"/>
    </source>
</evidence>
<dbReference type="AlphaFoldDB" id="A0AAN6YN62"/>
<sequence length="258" mass="28697">MGGKHIPNRITKAATYRDFPEPTPALVRLQALVSHRLSTINRHLPFNRDRSCAGGEDINMSIGCFEDPRPASIRSSQSDDTARTSTAPARTFEERMERIQQHRHQNGRQEIRPDRQQPSRPSHPQTRRLSYYLAPPSNDLYRASSLDSRIYYYNLVAYGAAEQLWGQLGVEDFLGTEAQDDDLESRPGNDTWSIDTNSGSTGAGEGVTSAATLRAGRNAQVDQGARRSESGRQNQVRGRERNLEGIDGLVTRGAFEAA</sequence>
<dbReference type="Proteomes" id="UP001301769">
    <property type="component" value="Unassembled WGS sequence"/>
</dbReference>
<dbReference type="EMBL" id="MU858047">
    <property type="protein sequence ID" value="KAK4219767.1"/>
    <property type="molecule type" value="Genomic_DNA"/>
</dbReference>
<feature type="compositionally biased region" description="Polar residues" evidence="1">
    <location>
        <begin position="118"/>
        <end position="128"/>
    </location>
</feature>
<feature type="compositionally biased region" description="Basic and acidic residues" evidence="1">
    <location>
        <begin position="91"/>
        <end position="100"/>
    </location>
</feature>
<reference evidence="2" key="2">
    <citation type="submission" date="2023-05" db="EMBL/GenBank/DDBJ databases">
        <authorList>
            <consortium name="Lawrence Berkeley National Laboratory"/>
            <person name="Steindorff A."/>
            <person name="Hensen N."/>
            <person name="Bonometti L."/>
            <person name="Westerberg I."/>
            <person name="Brannstrom I.O."/>
            <person name="Guillou S."/>
            <person name="Cros-Aarteil S."/>
            <person name="Calhoun S."/>
            <person name="Haridas S."/>
            <person name="Kuo A."/>
            <person name="Mondo S."/>
            <person name="Pangilinan J."/>
            <person name="Riley R."/>
            <person name="Labutti K."/>
            <person name="Andreopoulos B."/>
            <person name="Lipzen A."/>
            <person name="Chen C."/>
            <person name="Yanf M."/>
            <person name="Daum C."/>
            <person name="Ng V."/>
            <person name="Clum A."/>
            <person name="Ohm R."/>
            <person name="Martin F."/>
            <person name="Silar P."/>
            <person name="Natvig D."/>
            <person name="Lalanne C."/>
            <person name="Gautier V."/>
            <person name="Ament-Velasquez S.L."/>
            <person name="Kruys A."/>
            <person name="Hutchinson M.I."/>
            <person name="Powell A.J."/>
            <person name="Barry K."/>
            <person name="Miller A.N."/>
            <person name="Grigoriev I.V."/>
            <person name="Debuchy R."/>
            <person name="Gladieux P."/>
            <person name="Thoren M.H."/>
            <person name="Johannesson H."/>
        </authorList>
    </citation>
    <scope>NUCLEOTIDE SEQUENCE</scope>
    <source>
        <strain evidence="2">PSN293</strain>
    </source>
</reference>
<feature type="compositionally biased region" description="Basic and acidic residues" evidence="1">
    <location>
        <begin position="107"/>
        <end position="117"/>
    </location>
</feature>
<organism evidence="2 3">
    <name type="scientific">Rhypophila decipiens</name>
    <dbReference type="NCBI Taxonomy" id="261697"/>
    <lineage>
        <taxon>Eukaryota</taxon>
        <taxon>Fungi</taxon>
        <taxon>Dikarya</taxon>
        <taxon>Ascomycota</taxon>
        <taxon>Pezizomycotina</taxon>
        <taxon>Sordariomycetes</taxon>
        <taxon>Sordariomycetidae</taxon>
        <taxon>Sordariales</taxon>
        <taxon>Naviculisporaceae</taxon>
        <taxon>Rhypophila</taxon>
    </lineage>
</organism>
<name>A0AAN6YN62_9PEZI</name>
<gene>
    <name evidence="2" type="ORF">QBC37DRAFT_112245</name>
</gene>
<evidence type="ECO:0000313" key="3">
    <source>
        <dbReference type="Proteomes" id="UP001301769"/>
    </source>
</evidence>
<feature type="region of interest" description="Disordered" evidence="1">
    <location>
        <begin position="180"/>
        <end position="244"/>
    </location>
</feature>
<reference evidence="2" key="1">
    <citation type="journal article" date="2023" name="Mol. Phylogenet. Evol.">
        <title>Genome-scale phylogeny and comparative genomics of the fungal order Sordariales.</title>
        <authorList>
            <person name="Hensen N."/>
            <person name="Bonometti L."/>
            <person name="Westerberg I."/>
            <person name="Brannstrom I.O."/>
            <person name="Guillou S."/>
            <person name="Cros-Aarteil S."/>
            <person name="Calhoun S."/>
            <person name="Haridas S."/>
            <person name="Kuo A."/>
            <person name="Mondo S."/>
            <person name="Pangilinan J."/>
            <person name="Riley R."/>
            <person name="LaButti K."/>
            <person name="Andreopoulos B."/>
            <person name="Lipzen A."/>
            <person name="Chen C."/>
            <person name="Yan M."/>
            <person name="Daum C."/>
            <person name="Ng V."/>
            <person name="Clum A."/>
            <person name="Steindorff A."/>
            <person name="Ohm R.A."/>
            <person name="Martin F."/>
            <person name="Silar P."/>
            <person name="Natvig D.O."/>
            <person name="Lalanne C."/>
            <person name="Gautier V."/>
            <person name="Ament-Velasquez S.L."/>
            <person name="Kruys A."/>
            <person name="Hutchinson M.I."/>
            <person name="Powell A.J."/>
            <person name="Barry K."/>
            <person name="Miller A.N."/>
            <person name="Grigoriev I.V."/>
            <person name="Debuchy R."/>
            <person name="Gladieux P."/>
            <person name="Hiltunen Thoren M."/>
            <person name="Johannesson H."/>
        </authorList>
    </citation>
    <scope>NUCLEOTIDE SEQUENCE</scope>
    <source>
        <strain evidence="2">PSN293</strain>
    </source>
</reference>